<dbReference type="GO" id="GO:0003677">
    <property type="term" value="F:DNA binding"/>
    <property type="evidence" value="ECO:0007669"/>
    <property type="project" value="InterPro"/>
</dbReference>
<dbReference type="SUPFAM" id="SSF46689">
    <property type="entry name" value="Homeodomain-like"/>
    <property type="match status" value="1"/>
</dbReference>
<gene>
    <name evidence="1" type="ORF">FOVG_17409</name>
</gene>
<dbReference type="AlphaFoldDB" id="W9NU19"/>
<organism evidence="1">
    <name type="scientific">Fusarium oxysporum f. sp. pisi HDV247</name>
    <dbReference type="NCBI Taxonomy" id="1080344"/>
    <lineage>
        <taxon>Eukaryota</taxon>
        <taxon>Fungi</taxon>
        <taxon>Dikarya</taxon>
        <taxon>Ascomycota</taxon>
        <taxon>Pezizomycotina</taxon>
        <taxon>Sordariomycetes</taxon>
        <taxon>Hypocreomycetidae</taxon>
        <taxon>Hypocreales</taxon>
        <taxon>Nectriaceae</taxon>
        <taxon>Fusarium</taxon>
        <taxon>Fusarium oxysporum species complex</taxon>
    </lineage>
</organism>
<sequence>MASDSKHMAEWPDPTYYIEGSRVPANTPEYHRLLPTSLTGSNVWFDEADKGPEEYNLGNLETLSEPAQANAPVLPKPGTRFSLKSIEVLQGWYSAYIDDPYPSKSDIWALQEHTDLSEITSVRRPRRWQGVEEGGTFYKRSCLYINSGSPAALLG</sequence>
<dbReference type="HOGENOM" id="CLU_1695535_0_0_1"/>
<proteinExistence type="predicted"/>
<reference evidence="1" key="2">
    <citation type="submission" date="2012-05" db="EMBL/GenBank/DDBJ databases">
        <title>Annotation of the Genome Sequence of Fusarium oxysporum HDV247.</title>
        <authorList>
            <consortium name="The Broad Institute Genomics Platform"/>
            <person name="Ma L.-J."/>
            <person name="Corby-Kistler H."/>
            <person name="Broz K."/>
            <person name="Gale L.R."/>
            <person name="Jonkers W."/>
            <person name="O'Donnell K."/>
            <person name="Ploetz R."/>
            <person name="Steinberg C."/>
            <person name="Schwartz D.C."/>
            <person name="VanEtten H."/>
            <person name="Zhou S."/>
            <person name="Young S.K."/>
            <person name="Zeng Q."/>
            <person name="Gargeya S."/>
            <person name="Fitzgerald M."/>
            <person name="Abouelleil A."/>
            <person name="Alvarado L."/>
            <person name="Chapman S.B."/>
            <person name="Gainer-Dewar J."/>
            <person name="Goldberg J."/>
            <person name="Griggs A."/>
            <person name="Gujja S."/>
            <person name="Hansen M."/>
            <person name="Howarth C."/>
            <person name="Imamovic A."/>
            <person name="Ireland A."/>
            <person name="Larimer J."/>
            <person name="McCowan C."/>
            <person name="Murphy C."/>
            <person name="Pearson M."/>
            <person name="Poon T.W."/>
            <person name="Priest M."/>
            <person name="Roberts A."/>
            <person name="Saif S."/>
            <person name="Shea T."/>
            <person name="Sykes S."/>
            <person name="Wortman J."/>
            <person name="Nusbaum C."/>
            <person name="Birren B."/>
        </authorList>
    </citation>
    <scope>NUCLEOTIDE SEQUENCE</scope>
    <source>
        <strain evidence="1">HDV247</strain>
    </source>
</reference>
<dbReference type="EMBL" id="JH651019">
    <property type="protein sequence ID" value="EXA31285.1"/>
    <property type="molecule type" value="Genomic_DNA"/>
</dbReference>
<dbReference type="Proteomes" id="UP000030751">
    <property type="component" value="Unassembled WGS sequence"/>
</dbReference>
<accession>W9NU19</accession>
<reference evidence="1" key="1">
    <citation type="submission" date="2011-10" db="EMBL/GenBank/DDBJ databases">
        <title>The Genome Sequence of Fusarium oxysporum HDV247.</title>
        <authorList>
            <consortium name="The Broad Institute Genome Sequencing Platform"/>
            <person name="Ma L.-J."/>
            <person name="Gale L.R."/>
            <person name="Schwartz D.C."/>
            <person name="Zhou S."/>
            <person name="Corby-Kistler H."/>
            <person name="Young S.K."/>
            <person name="Zeng Q."/>
            <person name="Gargeya S."/>
            <person name="Fitzgerald M."/>
            <person name="Haas B."/>
            <person name="Abouelleil A."/>
            <person name="Alvarado L."/>
            <person name="Arachchi H.M."/>
            <person name="Berlin A."/>
            <person name="Brown A."/>
            <person name="Chapman S.B."/>
            <person name="Chen Z."/>
            <person name="Dunbar C."/>
            <person name="Freedman E."/>
            <person name="Gearin G."/>
            <person name="Goldberg J."/>
            <person name="Griggs A."/>
            <person name="Gujja S."/>
            <person name="Heiman D."/>
            <person name="Howarth C."/>
            <person name="Larson L."/>
            <person name="Lui A."/>
            <person name="MacDonald P.J.P."/>
            <person name="Montmayeur A."/>
            <person name="Murphy C."/>
            <person name="Neiman D."/>
            <person name="Pearson M."/>
            <person name="Priest M."/>
            <person name="Roberts A."/>
            <person name="Saif S."/>
            <person name="Shea T."/>
            <person name="Shenoy N."/>
            <person name="Sisk P."/>
            <person name="Stolte C."/>
            <person name="Sykes S."/>
            <person name="Wortman J."/>
            <person name="Nusbaum C."/>
            <person name="Birren B."/>
        </authorList>
    </citation>
    <scope>NUCLEOTIDE SEQUENCE [LARGE SCALE GENOMIC DNA]</scope>
    <source>
        <strain evidence="1">HDV247</strain>
    </source>
</reference>
<dbReference type="CDD" id="cd00086">
    <property type="entry name" value="homeodomain"/>
    <property type="match status" value="1"/>
</dbReference>
<protein>
    <submittedName>
        <fullName evidence="1">Uncharacterized protein</fullName>
    </submittedName>
</protein>
<evidence type="ECO:0000313" key="1">
    <source>
        <dbReference type="EMBL" id="EXA31285.1"/>
    </source>
</evidence>
<dbReference type="InterPro" id="IPR001356">
    <property type="entry name" value="HD"/>
</dbReference>
<name>W9NU19_FUSOX</name>
<dbReference type="InterPro" id="IPR009057">
    <property type="entry name" value="Homeodomain-like_sf"/>
</dbReference>
<dbReference type="Gene3D" id="1.10.10.60">
    <property type="entry name" value="Homeodomain-like"/>
    <property type="match status" value="1"/>
</dbReference>